<proteinExistence type="predicted"/>
<evidence type="ECO:0000313" key="3">
    <source>
        <dbReference type="Proteomes" id="UP000246715"/>
    </source>
</evidence>
<dbReference type="Proteomes" id="UP000246715">
    <property type="component" value="Segment"/>
</dbReference>
<dbReference type="EMBL" id="DQ491001">
    <property type="protein sequence ID" value="ABT14098.1"/>
    <property type="molecule type" value="Genomic_DNA"/>
</dbReference>
<keyword evidence="1" id="KW-0472">Membrane</keyword>
<name>A7IUS4_PBCVM</name>
<protein>
    <submittedName>
        <fullName evidence="2">Uncharacterized protein m544L</fullName>
    </submittedName>
</protein>
<accession>A7IUS4</accession>
<organism evidence="2 3">
    <name type="scientific">Paramecium bursaria Chlorella virus MT325</name>
    <name type="common">PBCV-MT325</name>
    <dbReference type="NCBI Taxonomy" id="346932"/>
    <lineage>
        <taxon>Viruses</taxon>
        <taxon>Varidnaviria</taxon>
        <taxon>Bamfordvirae</taxon>
        <taxon>Nucleocytoviricota</taxon>
        <taxon>Megaviricetes</taxon>
        <taxon>Algavirales</taxon>
        <taxon>Phycodnaviridae</taxon>
        <taxon>Chlorovirus</taxon>
        <taxon>Chlorovirus conductrix</taxon>
        <taxon>Paramecium bursaria Chlorella virus A1</taxon>
    </lineage>
</organism>
<keyword evidence="1" id="KW-0812">Transmembrane</keyword>
<evidence type="ECO:0000313" key="2">
    <source>
        <dbReference type="EMBL" id="ABT14098.1"/>
    </source>
</evidence>
<reference evidence="2 3" key="1">
    <citation type="journal article" date="2007" name="Virology">
        <title>Sequence and annotation of the 314-kb MT325 and the 321-kb FR483 viruses that infect Chlorella Pbi.</title>
        <authorList>
            <person name="Fitzgerald L.A."/>
            <person name="Graves M.V."/>
            <person name="Li X."/>
            <person name="Feldblyum T."/>
            <person name="Hartigan J."/>
            <person name="Van Etten J.L."/>
        </authorList>
    </citation>
    <scope>NUCLEOTIDE SEQUENCE [LARGE SCALE GENOMIC DNA]</scope>
    <source>
        <strain evidence="2 3">MT325</strain>
    </source>
</reference>
<organismHost>
    <name type="scientific">Paramecium bursaria</name>
    <dbReference type="NCBI Taxonomy" id="74790"/>
</organismHost>
<gene>
    <name evidence="2" type="primary">m544L</name>
    <name evidence="2" type="ORF">MT325_m544L</name>
</gene>
<evidence type="ECO:0000256" key="1">
    <source>
        <dbReference type="SAM" id="Phobius"/>
    </source>
</evidence>
<feature type="transmembrane region" description="Helical" evidence="1">
    <location>
        <begin position="41"/>
        <end position="62"/>
    </location>
</feature>
<keyword evidence="1" id="KW-1133">Transmembrane helix</keyword>
<sequence length="66" mass="7408">MSCLNTGKMMKGVSLWNPNSRGAMMFLWDNDCTIQYSRLKIFSLSSSFLIALFITALSPVVLSRTI</sequence>